<evidence type="ECO:0000256" key="3">
    <source>
        <dbReference type="ARBA" id="ARBA00022514"/>
    </source>
</evidence>
<dbReference type="PANTHER" id="PTHR11471">
    <property type="entry name" value="TUMOR NECROSIS FACTOR FAMILY MEMBER"/>
    <property type="match status" value="1"/>
</dbReference>
<evidence type="ECO:0000256" key="1">
    <source>
        <dbReference type="ARBA" id="ARBA00004370"/>
    </source>
</evidence>
<comment type="caution">
    <text evidence="8">The sequence shown here is derived from an EMBL/GenBank/DDBJ whole genome shotgun (WGS) entry which is preliminary data.</text>
</comment>
<evidence type="ECO:0000313" key="8">
    <source>
        <dbReference type="EMBL" id="KAG7317349.1"/>
    </source>
</evidence>
<dbReference type="GO" id="GO:0016020">
    <property type="term" value="C:membrane"/>
    <property type="evidence" value="ECO:0007669"/>
    <property type="project" value="UniProtKB-SubCell"/>
</dbReference>
<evidence type="ECO:0000256" key="4">
    <source>
        <dbReference type="ARBA" id="ARBA00023136"/>
    </source>
</evidence>
<feature type="region of interest" description="Disordered" evidence="5">
    <location>
        <begin position="160"/>
        <end position="194"/>
    </location>
</feature>
<name>A0A9D3N7H9_9TELE</name>
<dbReference type="Proteomes" id="UP000824219">
    <property type="component" value="Linkage Group LG24"/>
</dbReference>
<evidence type="ECO:0000256" key="2">
    <source>
        <dbReference type="ARBA" id="ARBA00008670"/>
    </source>
</evidence>
<accession>A0A9D3N7H9</accession>
<dbReference type="EMBL" id="JAHKSW010000024">
    <property type="protein sequence ID" value="KAG7317349.1"/>
    <property type="molecule type" value="Genomic_DNA"/>
</dbReference>
<dbReference type="PANTHER" id="PTHR11471:SF34">
    <property type="entry name" value="TUMOR NECROSIS FACTOR LIGAND SUPERFAMILY MEMBER 14"/>
    <property type="match status" value="1"/>
</dbReference>
<dbReference type="GO" id="GO:0005125">
    <property type="term" value="F:cytokine activity"/>
    <property type="evidence" value="ECO:0007669"/>
    <property type="project" value="UniProtKB-KW"/>
</dbReference>
<feature type="domain" description="THD" evidence="7">
    <location>
        <begin position="194"/>
        <end position="320"/>
    </location>
</feature>
<reference evidence="8 9" key="1">
    <citation type="submission" date="2021-06" db="EMBL/GenBank/DDBJ databases">
        <title>Chromosome-level genome assembly of the red-tail catfish (Hemibagrus wyckioides).</title>
        <authorList>
            <person name="Shao F."/>
        </authorList>
    </citation>
    <scope>NUCLEOTIDE SEQUENCE [LARGE SCALE GENOMIC DNA]</scope>
    <source>
        <strain evidence="8">EC202008001</strain>
        <tissue evidence="8">Blood</tissue>
    </source>
</reference>
<proteinExistence type="inferred from homology"/>
<evidence type="ECO:0000256" key="5">
    <source>
        <dbReference type="SAM" id="MobiDB-lite"/>
    </source>
</evidence>
<keyword evidence="6" id="KW-0812">Transmembrane</keyword>
<comment type="similarity">
    <text evidence="2">Belongs to the tumor necrosis factor family.</text>
</comment>
<keyword evidence="6" id="KW-1133">Transmembrane helix</keyword>
<evidence type="ECO:0000256" key="6">
    <source>
        <dbReference type="SAM" id="Phobius"/>
    </source>
</evidence>
<keyword evidence="9" id="KW-1185">Reference proteome</keyword>
<comment type="subcellular location">
    <subcellularLocation>
        <location evidence="1">Membrane</location>
    </subcellularLocation>
</comment>
<dbReference type="AlphaFoldDB" id="A0A9D3N7H9"/>
<dbReference type="PROSITE" id="PS50049">
    <property type="entry name" value="THD_2"/>
    <property type="match status" value="1"/>
</dbReference>
<evidence type="ECO:0000313" key="9">
    <source>
        <dbReference type="Proteomes" id="UP000824219"/>
    </source>
</evidence>
<dbReference type="GO" id="GO:0005164">
    <property type="term" value="F:tumor necrosis factor receptor binding"/>
    <property type="evidence" value="ECO:0007669"/>
    <property type="project" value="InterPro"/>
</dbReference>
<dbReference type="InterPro" id="IPR006052">
    <property type="entry name" value="TNF_dom"/>
</dbReference>
<keyword evidence="4 6" id="KW-0472">Membrane</keyword>
<evidence type="ECO:0000259" key="7">
    <source>
        <dbReference type="PROSITE" id="PS50049"/>
    </source>
</evidence>
<dbReference type="GO" id="GO:0006955">
    <property type="term" value="P:immune response"/>
    <property type="evidence" value="ECO:0007669"/>
    <property type="project" value="InterPro"/>
</dbReference>
<feature type="transmembrane region" description="Helical" evidence="6">
    <location>
        <begin position="125"/>
        <end position="149"/>
    </location>
</feature>
<dbReference type="InterPro" id="IPR008983">
    <property type="entry name" value="Tumour_necrosis_fac-like_dom"/>
</dbReference>
<gene>
    <name evidence="8" type="ORF">KOW79_019647</name>
</gene>
<feature type="compositionally biased region" description="Basic and acidic residues" evidence="5">
    <location>
        <begin position="171"/>
        <end position="184"/>
    </location>
</feature>
<dbReference type="Gene3D" id="2.60.120.40">
    <property type="match status" value="1"/>
</dbReference>
<sequence>MKRQICDGVKVPKCLCPRLSPGYRLSTQIHPQHQRAPLSDETLRPGWELSFTLPLQPLLSILSCLEDRHLCFRVLQTFGLQDCTDMADGRFLKPSVFVVDGGTGFPPPLPPKPGQRRIQKRKKLLIQNLLVVLVCLALAGLLVEGFFIYRLHHTNQTQVSIPAQPKTEALQGERIKEQPSKESRPPTIPNPSKPLAHLTVAKKPEKEGIVEWNGNENGESFVYQFKYKDGKLIVRKEGYYYVYSKLSYSADSTSFSYTVERDTTRYLGFGELGPYFNTYFKKQLMRHIQNAPQNLSEIFLEKQKKTPTQLGTTQELNFIS</sequence>
<dbReference type="SUPFAM" id="SSF49842">
    <property type="entry name" value="TNF-like"/>
    <property type="match status" value="1"/>
</dbReference>
<dbReference type="Pfam" id="PF00229">
    <property type="entry name" value="TNF"/>
    <property type="match status" value="1"/>
</dbReference>
<protein>
    <recommendedName>
        <fullName evidence="7">THD domain-containing protein</fullName>
    </recommendedName>
</protein>
<dbReference type="OrthoDB" id="6072476at2759"/>
<keyword evidence="3" id="KW-0202">Cytokine</keyword>
<dbReference type="GO" id="GO:0005615">
    <property type="term" value="C:extracellular space"/>
    <property type="evidence" value="ECO:0007669"/>
    <property type="project" value="UniProtKB-KW"/>
</dbReference>
<organism evidence="8 9">
    <name type="scientific">Hemibagrus wyckioides</name>
    <dbReference type="NCBI Taxonomy" id="337641"/>
    <lineage>
        <taxon>Eukaryota</taxon>
        <taxon>Metazoa</taxon>
        <taxon>Chordata</taxon>
        <taxon>Craniata</taxon>
        <taxon>Vertebrata</taxon>
        <taxon>Euteleostomi</taxon>
        <taxon>Actinopterygii</taxon>
        <taxon>Neopterygii</taxon>
        <taxon>Teleostei</taxon>
        <taxon>Ostariophysi</taxon>
        <taxon>Siluriformes</taxon>
        <taxon>Bagridae</taxon>
        <taxon>Hemibagrus</taxon>
    </lineage>
</organism>